<evidence type="ECO:0000313" key="3">
    <source>
        <dbReference type="Proteomes" id="UP000078406"/>
    </source>
</evidence>
<evidence type="ECO:0000313" key="2">
    <source>
        <dbReference type="EMBL" id="OAJ92660.1"/>
    </source>
</evidence>
<dbReference type="RefSeq" id="WP_049843070.1">
    <property type="nucleotide sequence ID" value="NZ_LLEI02000064.1"/>
</dbReference>
<dbReference type="EMBL" id="LLEI02000064">
    <property type="protein sequence ID" value="OAJ92660.1"/>
    <property type="molecule type" value="Genomic_DNA"/>
</dbReference>
<sequence length="193" mass="22253">MHKNLSKNPLIICSDRVEELARLSTLLAQEFDNIISCQLNQFEQMLDREPNAYVVVGWLQPSAELRVVIEECRVRRHPLLVVLKQLDANDISRLPERMDYVLVPADTEFCLTPWIANACQIRRSVVALEDEIEQLELRLEERKIIERAKGLLMKMHQVDEDAAYKAMRKSAMQSSQTLAQVAKNLLQTLEALK</sequence>
<dbReference type="GO" id="GO:0003723">
    <property type="term" value="F:RNA binding"/>
    <property type="evidence" value="ECO:0007669"/>
    <property type="project" value="InterPro"/>
</dbReference>
<dbReference type="InterPro" id="IPR005561">
    <property type="entry name" value="ANTAR"/>
</dbReference>
<accession>A0A177XVP8</accession>
<comment type="caution">
    <text evidence="2">The sequence shown here is derived from an EMBL/GenBank/DDBJ whole genome shotgun (WGS) entry which is preliminary data.</text>
</comment>
<reference evidence="2 3" key="1">
    <citation type="journal article" date="2016" name="Syst. Appl. Microbiol.">
        <title>Vibrio bivalvicida sp. nov., a novel larval pathogen for bivalve molluscs reared in a hatchery.</title>
        <authorList>
            <person name="Dubert J."/>
            <person name="Romalde J.L."/>
            <person name="Prado S."/>
            <person name="Barja J.L."/>
        </authorList>
    </citation>
    <scope>NUCLEOTIDE SEQUENCE [LARGE SCALE GENOMIC DNA]</scope>
    <source>
        <strain evidence="2 3">605</strain>
    </source>
</reference>
<name>A0A177XVP8_9VIBR</name>
<protein>
    <submittedName>
        <fullName evidence="2">Transcriptional regulator</fullName>
    </submittedName>
</protein>
<dbReference type="InterPro" id="IPR011006">
    <property type="entry name" value="CheY-like_superfamily"/>
</dbReference>
<dbReference type="AlphaFoldDB" id="A0A177XVP8"/>
<organism evidence="2 3">
    <name type="scientific">Vibrio bivalvicida</name>
    <dbReference type="NCBI Taxonomy" id="1276888"/>
    <lineage>
        <taxon>Bacteria</taxon>
        <taxon>Pseudomonadati</taxon>
        <taxon>Pseudomonadota</taxon>
        <taxon>Gammaproteobacteria</taxon>
        <taxon>Vibrionales</taxon>
        <taxon>Vibrionaceae</taxon>
        <taxon>Vibrio</taxon>
        <taxon>Vibrio oreintalis group</taxon>
    </lineage>
</organism>
<feature type="domain" description="ANTAR" evidence="1">
    <location>
        <begin position="125"/>
        <end position="186"/>
    </location>
</feature>
<dbReference type="InterPro" id="IPR036388">
    <property type="entry name" value="WH-like_DNA-bd_sf"/>
</dbReference>
<dbReference type="SUPFAM" id="SSF52172">
    <property type="entry name" value="CheY-like"/>
    <property type="match status" value="1"/>
</dbReference>
<dbReference type="PROSITE" id="PS50921">
    <property type="entry name" value="ANTAR"/>
    <property type="match status" value="1"/>
</dbReference>
<dbReference type="Gene3D" id="1.10.10.10">
    <property type="entry name" value="Winged helix-like DNA-binding domain superfamily/Winged helix DNA-binding domain"/>
    <property type="match status" value="1"/>
</dbReference>
<dbReference type="Proteomes" id="UP000078406">
    <property type="component" value="Unassembled WGS sequence"/>
</dbReference>
<dbReference type="SMART" id="SM01012">
    <property type="entry name" value="ANTAR"/>
    <property type="match status" value="1"/>
</dbReference>
<gene>
    <name evidence="2" type="ORF">APB76_18410</name>
</gene>
<proteinExistence type="predicted"/>
<evidence type="ECO:0000259" key="1">
    <source>
        <dbReference type="PROSITE" id="PS50921"/>
    </source>
</evidence>
<dbReference type="Pfam" id="PF03861">
    <property type="entry name" value="ANTAR"/>
    <property type="match status" value="1"/>
</dbReference>